<dbReference type="EMBL" id="QGKW02002005">
    <property type="protein sequence ID" value="KAF2542570.1"/>
    <property type="molecule type" value="Genomic_DNA"/>
</dbReference>
<evidence type="ECO:0000313" key="2">
    <source>
        <dbReference type="Proteomes" id="UP000712281"/>
    </source>
</evidence>
<protein>
    <submittedName>
        <fullName evidence="1">Uncharacterized protein</fullName>
    </submittedName>
</protein>
<dbReference type="AlphaFoldDB" id="A0A3N6PTV2"/>
<sequence>MPIGMSLSYGTLAGGAVGDEYPWSFSYVDFCLQVVEFSVRCVDFLGGGEGGYESVLYSLYPQMPSHLMLFVHVSWGELLMIVKGSSSMSGGEMCK</sequence>
<comment type="caution">
    <text evidence="1">The sequence shown here is derived from an EMBL/GenBank/DDBJ whole genome shotgun (WGS) entry which is preliminary data.</text>
</comment>
<name>A0A3N6PTV2_BRACR</name>
<accession>A0A3N6PTV2</accession>
<gene>
    <name evidence="1" type="ORF">F2Q68_00032746</name>
</gene>
<reference evidence="1" key="1">
    <citation type="submission" date="2019-12" db="EMBL/GenBank/DDBJ databases">
        <title>Genome sequencing and annotation of Brassica cretica.</title>
        <authorList>
            <person name="Studholme D.J."/>
            <person name="Sarris P.F."/>
        </authorList>
    </citation>
    <scope>NUCLEOTIDE SEQUENCE</scope>
    <source>
        <strain evidence="1">PFS-001/15</strain>
        <tissue evidence="1">Leaf</tissue>
    </source>
</reference>
<dbReference type="Proteomes" id="UP000712281">
    <property type="component" value="Unassembled WGS sequence"/>
</dbReference>
<organism evidence="1 2">
    <name type="scientific">Brassica cretica</name>
    <name type="common">Mustard</name>
    <dbReference type="NCBI Taxonomy" id="69181"/>
    <lineage>
        <taxon>Eukaryota</taxon>
        <taxon>Viridiplantae</taxon>
        <taxon>Streptophyta</taxon>
        <taxon>Embryophyta</taxon>
        <taxon>Tracheophyta</taxon>
        <taxon>Spermatophyta</taxon>
        <taxon>Magnoliopsida</taxon>
        <taxon>eudicotyledons</taxon>
        <taxon>Gunneridae</taxon>
        <taxon>Pentapetalae</taxon>
        <taxon>rosids</taxon>
        <taxon>malvids</taxon>
        <taxon>Brassicales</taxon>
        <taxon>Brassicaceae</taxon>
        <taxon>Brassiceae</taxon>
        <taxon>Brassica</taxon>
    </lineage>
</organism>
<evidence type="ECO:0000313" key="1">
    <source>
        <dbReference type="EMBL" id="KAF2542570.1"/>
    </source>
</evidence>
<proteinExistence type="predicted"/>